<dbReference type="RefSeq" id="WP_324717953.1">
    <property type="nucleotide sequence ID" value="NZ_CP141615.1"/>
</dbReference>
<keyword evidence="3 6" id="KW-0547">Nucleotide-binding</keyword>
<comment type="similarity">
    <text evidence="6">Belongs to the carbohydrate kinase PfkB family. LacC subfamily.</text>
</comment>
<dbReference type="EMBL" id="CP141615">
    <property type="protein sequence ID" value="WRP18680.1"/>
    <property type="molecule type" value="Genomic_DNA"/>
</dbReference>
<comment type="catalytic activity">
    <reaction evidence="6">
        <text>D-tagatofuranose 6-phosphate + ATP = D-tagatofuranose 1,6-bisphosphate + ADP + H(+)</text>
        <dbReference type="Rhea" id="RHEA:12420"/>
        <dbReference type="ChEBI" id="CHEBI:15378"/>
        <dbReference type="ChEBI" id="CHEBI:30616"/>
        <dbReference type="ChEBI" id="CHEBI:58694"/>
        <dbReference type="ChEBI" id="CHEBI:58695"/>
        <dbReference type="ChEBI" id="CHEBI:456216"/>
        <dbReference type="EC" id="2.7.1.144"/>
    </reaction>
</comment>
<dbReference type="PANTHER" id="PTHR46566:SF2">
    <property type="entry name" value="ATP-DEPENDENT 6-PHOSPHOFRUCTOKINASE ISOZYME 2"/>
    <property type="match status" value="1"/>
</dbReference>
<dbReference type="Proteomes" id="UP001332192">
    <property type="component" value="Chromosome"/>
</dbReference>
<evidence type="ECO:0000259" key="7">
    <source>
        <dbReference type="Pfam" id="PF00294"/>
    </source>
</evidence>
<dbReference type="Pfam" id="PF00294">
    <property type="entry name" value="PfkB"/>
    <property type="match status" value="1"/>
</dbReference>
<feature type="domain" description="Carbohydrate kinase PfkB" evidence="7">
    <location>
        <begin position="7"/>
        <end position="300"/>
    </location>
</feature>
<protein>
    <recommendedName>
        <fullName evidence="6">Tagatose-6-phosphate kinase</fullName>
        <ecNumber evidence="6">2.7.1.144</ecNumber>
    </recommendedName>
</protein>
<evidence type="ECO:0000256" key="4">
    <source>
        <dbReference type="ARBA" id="ARBA00022777"/>
    </source>
</evidence>
<organism evidence="8 9">
    <name type="scientific">Carboxydichorda subterranea</name>
    <dbReference type="NCBI Taxonomy" id="3109565"/>
    <lineage>
        <taxon>Bacteria</taxon>
        <taxon>Bacillati</taxon>
        <taxon>Bacillota</taxon>
        <taxon>Limnochordia</taxon>
        <taxon>Limnochordales</taxon>
        <taxon>Geochordaceae</taxon>
        <taxon>Carboxydichorda</taxon>
    </lineage>
</organism>
<dbReference type="PIRSF" id="PIRSF000535">
    <property type="entry name" value="1PFK/6PFK/LacC"/>
    <property type="match status" value="1"/>
</dbReference>
<keyword evidence="2 6" id="KW-0808">Transferase</keyword>
<sequence>MIVTVTLNPSLDRTLRFVRVERGQLNRAEEVREDASGKGINVSLALRQLGQESLVVALVAGRIGQRVVDGLSQHGLECRFVWLEAGETRVSTKVYEQEFGMLTELNEPGPTVTPDDLEAVRRVILQAVSPGDVVIFSGSIPPGCPPNYYAAVGRNLRERGVSVVIDTSGQALRESLTLPPQIAKPNRDELSQLVGVPLPDSETAAEAGRAVWEKLSSGRPGDSEALILTLGAEGAVFFTAQGMFRAIAPVETGGTTAGCGDALLAATVHGLQSGWSWETIARFATATAAATAAIVGTRFPARAEVERRLSGVEVRRLPERRSY</sequence>
<name>A0ABZ1C1E1_9FIRM</name>
<accession>A0ABZ1C1E1</accession>
<evidence type="ECO:0000256" key="2">
    <source>
        <dbReference type="ARBA" id="ARBA00022679"/>
    </source>
</evidence>
<keyword evidence="9" id="KW-1185">Reference proteome</keyword>
<evidence type="ECO:0000256" key="1">
    <source>
        <dbReference type="ARBA" id="ARBA00005380"/>
    </source>
</evidence>
<comment type="similarity">
    <text evidence="1">Belongs to the carbohydrate kinase pfkB family.</text>
</comment>
<dbReference type="SUPFAM" id="SSF53613">
    <property type="entry name" value="Ribokinase-like"/>
    <property type="match status" value="1"/>
</dbReference>
<dbReference type="InterPro" id="IPR011611">
    <property type="entry name" value="PfkB_dom"/>
</dbReference>
<evidence type="ECO:0000313" key="8">
    <source>
        <dbReference type="EMBL" id="WRP18680.1"/>
    </source>
</evidence>
<dbReference type="NCBIfam" id="TIGR03168">
    <property type="entry name" value="1-PFK"/>
    <property type="match status" value="1"/>
</dbReference>
<proteinExistence type="inferred from homology"/>
<reference evidence="8 9" key="1">
    <citation type="journal article" date="2024" name="Front. Microbiol.">
        <title>Novel thermophilic genera Geochorda gen. nov. and Carboxydochorda gen. nov. from the deep terrestrial subsurface reveal the ecophysiological diversity in the class Limnochordia.</title>
        <authorList>
            <person name="Karnachuk O.V."/>
            <person name="Lukina A.P."/>
            <person name="Avakyan M.R."/>
            <person name="Kadnikov V.V."/>
            <person name="Begmatov S."/>
            <person name="Beletsky A.V."/>
            <person name="Vlasova K.G."/>
            <person name="Novikov A.A."/>
            <person name="Shcherbakova V.A."/>
            <person name="Mardanov A.V."/>
            <person name="Ravin N.V."/>
        </authorList>
    </citation>
    <scope>NUCLEOTIDE SEQUENCE [LARGE SCALE GENOMIC DNA]</scope>
    <source>
        <strain evidence="8 9">L945</strain>
    </source>
</reference>
<keyword evidence="5 6" id="KW-0067">ATP-binding</keyword>
<dbReference type="CDD" id="cd01164">
    <property type="entry name" value="FruK_PfkB_like"/>
    <property type="match status" value="1"/>
</dbReference>
<evidence type="ECO:0000256" key="6">
    <source>
        <dbReference type="PIRNR" id="PIRNR000535"/>
    </source>
</evidence>
<dbReference type="InterPro" id="IPR029056">
    <property type="entry name" value="Ribokinase-like"/>
</dbReference>
<dbReference type="EC" id="2.7.1.144" evidence="6"/>
<evidence type="ECO:0000313" key="9">
    <source>
        <dbReference type="Proteomes" id="UP001332192"/>
    </source>
</evidence>
<evidence type="ECO:0000256" key="3">
    <source>
        <dbReference type="ARBA" id="ARBA00022741"/>
    </source>
</evidence>
<keyword evidence="4" id="KW-0418">Kinase</keyword>
<dbReference type="InterPro" id="IPR017583">
    <property type="entry name" value="Tagatose/fructose_Pkinase"/>
</dbReference>
<comment type="pathway">
    <text evidence="6">Carbohydrate metabolism; D-tagatose 6-phosphate degradation; D-glyceraldehyde 3-phosphate and glycerone phosphate from D-tagatose 6-phosphate: step 1/2.</text>
</comment>
<dbReference type="PANTHER" id="PTHR46566">
    <property type="entry name" value="1-PHOSPHOFRUCTOKINASE-RELATED"/>
    <property type="match status" value="1"/>
</dbReference>
<dbReference type="Gene3D" id="3.40.1190.20">
    <property type="match status" value="1"/>
</dbReference>
<evidence type="ECO:0000256" key="5">
    <source>
        <dbReference type="ARBA" id="ARBA00022840"/>
    </source>
</evidence>
<keyword evidence="6" id="KW-0423">Lactose metabolism</keyword>
<gene>
    <name evidence="8" type="ORF">U7230_06685</name>
</gene>